<evidence type="ECO:0000256" key="2">
    <source>
        <dbReference type="ARBA" id="ARBA00001946"/>
    </source>
</evidence>
<evidence type="ECO:0000256" key="3">
    <source>
        <dbReference type="ARBA" id="ARBA00022723"/>
    </source>
</evidence>
<comment type="cofactor">
    <cofactor evidence="2">
        <name>Mg(2+)</name>
        <dbReference type="ChEBI" id="CHEBI:18420"/>
    </cofactor>
</comment>
<evidence type="ECO:0000256" key="6">
    <source>
        <dbReference type="ARBA" id="ARBA00023211"/>
    </source>
</evidence>
<evidence type="ECO:0000256" key="1">
    <source>
        <dbReference type="ARBA" id="ARBA00001936"/>
    </source>
</evidence>
<name>A0A0W8FVB0_9ZZZZ</name>
<keyword evidence="4" id="KW-0378">Hydrolase</keyword>
<dbReference type="GO" id="GO:0010945">
    <property type="term" value="F:coenzyme A diphosphatase activity"/>
    <property type="evidence" value="ECO:0007669"/>
    <property type="project" value="InterPro"/>
</dbReference>
<protein>
    <recommendedName>
        <fullName evidence="8">Nudix hydrolase domain-containing protein</fullName>
    </recommendedName>
</protein>
<evidence type="ECO:0008006" key="8">
    <source>
        <dbReference type="Google" id="ProtNLM"/>
    </source>
</evidence>
<dbReference type="CDD" id="cd03426">
    <property type="entry name" value="NUDIX_CoAse_Nudt7"/>
    <property type="match status" value="1"/>
</dbReference>
<dbReference type="GO" id="GO:0046872">
    <property type="term" value="F:metal ion binding"/>
    <property type="evidence" value="ECO:0007669"/>
    <property type="project" value="UniProtKB-KW"/>
</dbReference>
<dbReference type="Gene3D" id="3.90.79.10">
    <property type="entry name" value="Nucleoside Triphosphate Pyrophosphohydrolase"/>
    <property type="match status" value="1"/>
</dbReference>
<keyword evidence="6" id="KW-0464">Manganese</keyword>
<proteinExistence type="predicted"/>
<organism evidence="7">
    <name type="scientific">hydrocarbon metagenome</name>
    <dbReference type="NCBI Taxonomy" id="938273"/>
    <lineage>
        <taxon>unclassified sequences</taxon>
        <taxon>metagenomes</taxon>
        <taxon>ecological metagenomes</taxon>
    </lineage>
</organism>
<reference evidence="7" key="1">
    <citation type="journal article" date="2015" name="Proc. Natl. Acad. Sci. U.S.A.">
        <title>Networks of energetic and metabolic interactions define dynamics in microbial communities.</title>
        <authorList>
            <person name="Embree M."/>
            <person name="Liu J.K."/>
            <person name="Al-Bassam M.M."/>
            <person name="Zengler K."/>
        </authorList>
    </citation>
    <scope>NUCLEOTIDE SEQUENCE</scope>
</reference>
<evidence type="ECO:0000256" key="4">
    <source>
        <dbReference type="ARBA" id="ARBA00022801"/>
    </source>
</evidence>
<gene>
    <name evidence="7" type="ORF">ASZ90_005991</name>
</gene>
<sequence>MDLSLFHQKDIFPRFVTDKLTRVAVDYKEKYNSNKDANQNGSFLRQAGVVLLLNYKSNQDKPEYVFQLIKRSDKVSQAGDISCPGGMLHPRLDSILSRFLKLGIISSMQGENSGVAQCKDKETNFLIRLFLATALREAWEEVGLNPLNVVFLGALPSYSLTLFARTIYPFVCVTPKHFTYKLSPEVEKVLEIPLSLFFDSANYAILNIKTSPKSDSTSMKYNCVVIPDGQGGEDILWGATFKIIDNFLSTISDDNLPVFAPSRIINRVLSTNYMSRKS</sequence>
<evidence type="ECO:0000313" key="7">
    <source>
        <dbReference type="EMBL" id="KUG24195.1"/>
    </source>
</evidence>
<evidence type="ECO:0000256" key="5">
    <source>
        <dbReference type="ARBA" id="ARBA00022842"/>
    </source>
</evidence>
<accession>A0A0W8FVB0</accession>
<dbReference type="InterPro" id="IPR015797">
    <property type="entry name" value="NUDIX_hydrolase-like_dom_sf"/>
</dbReference>
<dbReference type="AlphaFoldDB" id="A0A0W8FVB0"/>
<dbReference type="InterPro" id="IPR045121">
    <property type="entry name" value="CoAse"/>
</dbReference>
<comment type="cofactor">
    <cofactor evidence="1">
        <name>Mn(2+)</name>
        <dbReference type="ChEBI" id="CHEBI:29035"/>
    </cofactor>
</comment>
<dbReference type="PANTHER" id="PTHR12992">
    <property type="entry name" value="NUDIX HYDROLASE"/>
    <property type="match status" value="1"/>
</dbReference>
<comment type="caution">
    <text evidence="7">The sequence shown here is derived from an EMBL/GenBank/DDBJ whole genome shotgun (WGS) entry which is preliminary data.</text>
</comment>
<keyword evidence="3" id="KW-0479">Metal-binding</keyword>
<keyword evidence="5" id="KW-0460">Magnesium</keyword>
<dbReference type="SUPFAM" id="SSF55811">
    <property type="entry name" value="Nudix"/>
    <property type="match status" value="1"/>
</dbReference>
<dbReference type="EMBL" id="LNQE01000857">
    <property type="protein sequence ID" value="KUG24195.1"/>
    <property type="molecule type" value="Genomic_DNA"/>
</dbReference>
<dbReference type="PANTHER" id="PTHR12992:SF11">
    <property type="entry name" value="MITOCHONDRIAL COENZYME A DIPHOSPHATASE NUDT8"/>
    <property type="match status" value="1"/>
</dbReference>